<evidence type="ECO:0000259" key="5">
    <source>
        <dbReference type="Pfam" id="PF00171"/>
    </source>
</evidence>
<keyword evidence="7" id="KW-1185">Reference proteome</keyword>
<dbReference type="InterPro" id="IPR015590">
    <property type="entry name" value="Aldehyde_DH_dom"/>
</dbReference>
<dbReference type="InterPro" id="IPR016160">
    <property type="entry name" value="Ald_DH_CS_CYS"/>
</dbReference>
<dbReference type="OrthoDB" id="4503395at2"/>
<reference evidence="6 7" key="1">
    <citation type="submission" date="2019-08" db="EMBL/GenBank/DDBJ databases">
        <title>Complete genome sequence of Candidatus Uab amorphum.</title>
        <authorList>
            <person name="Shiratori T."/>
            <person name="Suzuki S."/>
            <person name="Kakizawa Y."/>
            <person name="Ishida K."/>
        </authorList>
    </citation>
    <scope>NUCLEOTIDE SEQUENCE [LARGE SCALE GENOMIC DNA]</scope>
    <source>
        <strain evidence="6 7">SRT547</strain>
    </source>
</reference>
<dbReference type="Proteomes" id="UP000326354">
    <property type="component" value="Chromosome"/>
</dbReference>
<dbReference type="GO" id="GO:0016620">
    <property type="term" value="F:oxidoreductase activity, acting on the aldehyde or oxo group of donors, NAD or NADP as acceptor"/>
    <property type="evidence" value="ECO:0007669"/>
    <property type="project" value="InterPro"/>
</dbReference>
<proteinExistence type="inferred from homology"/>
<dbReference type="Gene3D" id="3.40.309.10">
    <property type="entry name" value="Aldehyde Dehydrogenase, Chain A, domain 2"/>
    <property type="match status" value="1"/>
</dbReference>
<dbReference type="Pfam" id="PF00171">
    <property type="entry name" value="Aldedh"/>
    <property type="match status" value="1"/>
</dbReference>
<organism evidence="6 7">
    <name type="scientific">Uabimicrobium amorphum</name>
    <dbReference type="NCBI Taxonomy" id="2596890"/>
    <lineage>
        <taxon>Bacteria</taxon>
        <taxon>Pseudomonadati</taxon>
        <taxon>Planctomycetota</taxon>
        <taxon>Candidatus Uabimicrobiia</taxon>
        <taxon>Candidatus Uabimicrobiales</taxon>
        <taxon>Candidatus Uabimicrobiaceae</taxon>
        <taxon>Candidatus Uabimicrobium</taxon>
    </lineage>
</organism>
<sequence length="491" mass="53872">MVKLSRTTRKIFCDRKMFINGDYQEKGTRRIPVINPATEEQINTVPDACLEDVNSAVECAYEAFCNKIWRSYTPTKREECILQLATLMEENKEELAMLIVCENGKLVKDALREVANSIRFTRYMAGWATKVYGDTLDVSLTAPQQEFFAYTKREPVGVVAAIIPWNMPLAMAIWKIVPALVCGCTVVVKPSEETPLSALRLAELIVEAGIPGGVVNVVTGYGDTCGKFLVEHSLINKIAFTGSTTTGKIIGQRAMENMTRVSLELGGKSPVIILDDADLSMVDAFIAKGIFYNQGQICAAGSRLYVARSIFEETVQRVVKIAEKMKLGSGLEQNVDLGPLVSKKQQQKVFQYIEEAIACGATVLSGGKIPQGKGFFVEPTILTNVNHGMSVVQEEVFGPVLVAMPFDDIEEVIAKANDSTYGLSASIYSQNISTIHRMIPQIKAGTIFVNSPVRTDPNLPFGGFKQSGLGREHGSSMFDLYTELKSVVITY</sequence>
<gene>
    <name evidence="6" type="ORF">UABAM_05977</name>
</gene>
<comment type="similarity">
    <text evidence="1 4">Belongs to the aldehyde dehydrogenase family.</text>
</comment>
<dbReference type="InterPro" id="IPR016163">
    <property type="entry name" value="Ald_DH_C"/>
</dbReference>
<dbReference type="FunFam" id="3.40.309.10:FF:000012">
    <property type="entry name" value="Betaine aldehyde dehydrogenase"/>
    <property type="match status" value="1"/>
</dbReference>
<evidence type="ECO:0000313" key="6">
    <source>
        <dbReference type="EMBL" id="BBM87565.1"/>
    </source>
</evidence>
<accession>A0A5S9IVZ4</accession>
<dbReference type="InterPro" id="IPR016161">
    <property type="entry name" value="Ald_DH/histidinol_DH"/>
</dbReference>
<keyword evidence="2 4" id="KW-0560">Oxidoreductase</keyword>
<dbReference type="Gene3D" id="3.40.605.10">
    <property type="entry name" value="Aldehyde Dehydrogenase, Chain A, domain 1"/>
    <property type="match status" value="1"/>
</dbReference>
<evidence type="ECO:0000256" key="1">
    <source>
        <dbReference type="ARBA" id="ARBA00009986"/>
    </source>
</evidence>
<evidence type="ECO:0000256" key="3">
    <source>
        <dbReference type="PROSITE-ProRule" id="PRU10007"/>
    </source>
</evidence>
<dbReference type="PROSITE" id="PS00070">
    <property type="entry name" value="ALDEHYDE_DEHYDR_CYS"/>
    <property type="match status" value="1"/>
</dbReference>
<dbReference type="EMBL" id="AP019860">
    <property type="protein sequence ID" value="BBM87565.1"/>
    <property type="molecule type" value="Genomic_DNA"/>
</dbReference>
<dbReference type="AlphaFoldDB" id="A0A5S9IVZ4"/>
<evidence type="ECO:0000256" key="2">
    <source>
        <dbReference type="ARBA" id="ARBA00023002"/>
    </source>
</evidence>
<dbReference type="InterPro" id="IPR016162">
    <property type="entry name" value="Ald_DH_N"/>
</dbReference>
<feature type="domain" description="Aldehyde dehydrogenase" evidence="5">
    <location>
        <begin position="26"/>
        <end position="487"/>
    </location>
</feature>
<name>A0A5S9IVZ4_UABAM</name>
<feature type="active site" evidence="3">
    <location>
        <position position="264"/>
    </location>
</feature>
<dbReference type="RefSeq" id="WP_151971581.1">
    <property type="nucleotide sequence ID" value="NZ_AP019860.1"/>
</dbReference>
<dbReference type="SUPFAM" id="SSF53720">
    <property type="entry name" value="ALDH-like"/>
    <property type="match status" value="1"/>
</dbReference>
<evidence type="ECO:0000256" key="4">
    <source>
        <dbReference type="RuleBase" id="RU003345"/>
    </source>
</evidence>
<dbReference type="PROSITE" id="PS00687">
    <property type="entry name" value="ALDEHYDE_DEHYDR_GLU"/>
    <property type="match status" value="1"/>
</dbReference>
<dbReference type="PANTHER" id="PTHR11699">
    <property type="entry name" value="ALDEHYDE DEHYDROGENASE-RELATED"/>
    <property type="match status" value="1"/>
</dbReference>
<dbReference type="FunFam" id="3.40.605.10:FF:000007">
    <property type="entry name" value="NAD/NADP-dependent betaine aldehyde dehydrogenase"/>
    <property type="match status" value="1"/>
</dbReference>
<dbReference type="InterPro" id="IPR029510">
    <property type="entry name" value="Ald_DH_CS_GLU"/>
</dbReference>
<protein>
    <submittedName>
        <fullName evidence="6">Aldehyde dehydrogenase</fullName>
    </submittedName>
</protein>
<evidence type="ECO:0000313" key="7">
    <source>
        <dbReference type="Proteomes" id="UP000326354"/>
    </source>
</evidence>
<dbReference type="KEGG" id="uam:UABAM_05977"/>